<dbReference type="EMBL" id="FXWG01000003">
    <property type="protein sequence ID" value="SMQ73737.1"/>
    <property type="molecule type" value="Genomic_DNA"/>
</dbReference>
<dbReference type="GO" id="GO:0035438">
    <property type="term" value="F:cyclic-di-GMP binding"/>
    <property type="evidence" value="ECO:0007669"/>
    <property type="project" value="InterPro"/>
</dbReference>
<dbReference type="Pfam" id="PF07238">
    <property type="entry name" value="PilZ"/>
    <property type="match status" value="1"/>
</dbReference>
<dbReference type="SUPFAM" id="SSF141371">
    <property type="entry name" value="PilZ domain-like"/>
    <property type="match status" value="1"/>
</dbReference>
<gene>
    <name evidence="2" type="ORF">SAMN06297468_2303</name>
</gene>
<sequence length="133" mass="15164">MAMPQNSFASCETVSLEVRRSDRLNMYWSGELVLRSGRYDCRVIDISHHGAKLTSAARVRPGDDGLFHCEGLDLLFRVERHEPNFLAISFIDELDQDIGEDDVETVSRIARNQQAFRYLLGGLVPPLRRRGED</sequence>
<organism evidence="2 3">
    <name type="scientific">Altererythrobacter xiamenensis</name>
    <dbReference type="NCBI Taxonomy" id="1316679"/>
    <lineage>
        <taxon>Bacteria</taxon>
        <taxon>Pseudomonadati</taxon>
        <taxon>Pseudomonadota</taxon>
        <taxon>Alphaproteobacteria</taxon>
        <taxon>Sphingomonadales</taxon>
        <taxon>Erythrobacteraceae</taxon>
        <taxon>Altererythrobacter</taxon>
    </lineage>
</organism>
<dbReference type="Proteomes" id="UP000194420">
    <property type="component" value="Unassembled WGS sequence"/>
</dbReference>
<accession>A0A1Y6FG57</accession>
<keyword evidence="3" id="KW-1185">Reference proteome</keyword>
<dbReference type="InterPro" id="IPR009875">
    <property type="entry name" value="PilZ_domain"/>
</dbReference>
<evidence type="ECO:0000259" key="1">
    <source>
        <dbReference type="Pfam" id="PF07238"/>
    </source>
</evidence>
<feature type="domain" description="PilZ" evidence="1">
    <location>
        <begin position="18"/>
        <end position="90"/>
    </location>
</feature>
<proteinExistence type="predicted"/>
<dbReference type="OrthoDB" id="9798164at2"/>
<dbReference type="AlphaFoldDB" id="A0A1Y6FG57"/>
<name>A0A1Y6FG57_9SPHN</name>
<evidence type="ECO:0000313" key="3">
    <source>
        <dbReference type="Proteomes" id="UP000194420"/>
    </source>
</evidence>
<dbReference type="RefSeq" id="WP_086438214.1">
    <property type="nucleotide sequence ID" value="NZ_FXWG01000003.1"/>
</dbReference>
<reference evidence="3" key="1">
    <citation type="submission" date="2017-04" db="EMBL/GenBank/DDBJ databases">
        <authorList>
            <person name="Varghese N."/>
            <person name="Submissions S."/>
        </authorList>
    </citation>
    <scope>NUCLEOTIDE SEQUENCE [LARGE SCALE GENOMIC DNA]</scope>
</reference>
<evidence type="ECO:0000313" key="2">
    <source>
        <dbReference type="EMBL" id="SMQ73737.1"/>
    </source>
</evidence>
<protein>
    <submittedName>
        <fullName evidence="2">PilZ domain-containing protein</fullName>
    </submittedName>
</protein>